<evidence type="ECO:0000259" key="1">
    <source>
        <dbReference type="PROSITE" id="PS51819"/>
    </source>
</evidence>
<comment type="caution">
    <text evidence="2">The sequence shown here is derived from an EMBL/GenBank/DDBJ whole genome shotgun (WGS) entry which is preliminary data.</text>
</comment>
<organism evidence="2 3">
    <name type="scientific">Edaphobacter aggregans</name>
    <dbReference type="NCBI Taxonomy" id="570835"/>
    <lineage>
        <taxon>Bacteria</taxon>
        <taxon>Pseudomonadati</taxon>
        <taxon>Acidobacteriota</taxon>
        <taxon>Terriglobia</taxon>
        <taxon>Terriglobales</taxon>
        <taxon>Acidobacteriaceae</taxon>
        <taxon>Edaphobacter</taxon>
    </lineage>
</organism>
<protein>
    <recommendedName>
        <fullName evidence="1">VOC domain-containing protein</fullName>
    </recommendedName>
</protein>
<dbReference type="InterPro" id="IPR053863">
    <property type="entry name" value="Glyoxy/Ble-like_N"/>
</dbReference>
<sequence>MSTDEVRSDGAGRAKVDTKLEIVVIPVSDVDRAKEFYGSLGWRLDADYATDNFRVVQFTPPGSGCSVIFGKNVTAAAPGSAQGLYLIVSDLTAARDELLGRGVKVSEMFHNEGVYVGPDDPYLFGRVRVSGPDPEHRSYRSFASFSDPDGNGWLFQEITARLPGRIDSAATTFASVNDLASALRRAEAAHGEHEKRMGGQRDENWPAWYAEYMMCEQSGKELPQ</sequence>
<dbReference type="Gene3D" id="3.10.180.10">
    <property type="entry name" value="2,3-Dihydroxybiphenyl 1,2-Dioxygenase, domain 1"/>
    <property type="match status" value="1"/>
</dbReference>
<evidence type="ECO:0000313" key="3">
    <source>
        <dbReference type="Proteomes" id="UP000269669"/>
    </source>
</evidence>
<accession>A0A3R9WH41</accession>
<name>A0A3R9WH41_9BACT</name>
<proteinExistence type="predicted"/>
<dbReference type="SUPFAM" id="SSF54593">
    <property type="entry name" value="Glyoxalase/Bleomycin resistance protein/Dihydroxybiphenyl dioxygenase"/>
    <property type="match status" value="1"/>
</dbReference>
<feature type="domain" description="VOC" evidence="1">
    <location>
        <begin position="19"/>
        <end position="158"/>
    </location>
</feature>
<dbReference type="PROSITE" id="PS51819">
    <property type="entry name" value="VOC"/>
    <property type="match status" value="1"/>
</dbReference>
<dbReference type="AlphaFoldDB" id="A0A3R9WH41"/>
<dbReference type="EMBL" id="RSDW01000001">
    <property type="protein sequence ID" value="RSL17089.1"/>
    <property type="molecule type" value="Genomic_DNA"/>
</dbReference>
<dbReference type="Pfam" id="PF22677">
    <property type="entry name" value="Ble-like_N"/>
    <property type="match status" value="1"/>
</dbReference>
<dbReference type="OrthoDB" id="9803079at2"/>
<evidence type="ECO:0000313" key="2">
    <source>
        <dbReference type="EMBL" id="RSL17089.1"/>
    </source>
</evidence>
<dbReference type="Proteomes" id="UP000269669">
    <property type="component" value="Unassembled WGS sequence"/>
</dbReference>
<reference evidence="2 3" key="1">
    <citation type="submission" date="2018-12" db="EMBL/GenBank/DDBJ databases">
        <title>Sequencing of bacterial isolates from soil warming experiment in Harvard Forest, Massachusetts, USA.</title>
        <authorList>
            <person name="Deangelis K."/>
        </authorList>
    </citation>
    <scope>NUCLEOTIDE SEQUENCE [LARGE SCALE GENOMIC DNA]</scope>
    <source>
        <strain evidence="2 3">EB153</strain>
    </source>
</reference>
<gene>
    <name evidence="2" type="ORF">EDE15_2617</name>
</gene>
<dbReference type="RefSeq" id="WP_125485618.1">
    <property type="nucleotide sequence ID" value="NZ_RSDW01000001.1"/>
</dbReference>
<keyword evidence="3" id="KW-1185">Reference proteome</keyword>
<dbReference type="InterPro" id="IPR037523">
    <property type="entry name" value="VOC_core"/>
</dbReference>
<dbReference type="InterPro" id="IPR029068">
    <property type="entry name" value="Glyas_Bleomycin-R_OHBP_Dase"/>
</dbReference>